<proteinExistence type="predicted"/>
<keyword evidence="1" id="KW-0472">Membrane</keyword>
<sequence length="153" mass="16720">MKSCQYDGRRGELIGLLTTALILIWLGVFKFTPTEAAAIKPLVEHHFLMAWLYATFSIQTVSNLIGLAEIVIGVALLIGLKQTRIGLYAGLAACVIFAVTLSFMFTTPDVFKVVDGIPITEFFLFKDLAFFGISLSSVERNRATLAATTPEKA</sequence>
<dbReference type="Pfam" id="PF04224">
    <property type="entry name" value="DUF417"/>
    <property type="match status" value="1"/>
</dbReference>
<protein>
    <submittedName>
        <fullName evidence="2">Inner membrane protein ykgB</fullName>
    </submittedName>
</protein>
<dbReference type="PIRSF" id="PIRSF028065">
    <property type="entry name" value="UCP028065"/>
    <property type="match status" value="1"/>
</dbReference>
<reference evidence="2 3" key="1">
    <citation type="submission" date="2018-06" db="EMBL/GenBank/DDBJ databases">
        <authorList>
            <consortium name="Pathogen Informatics"/>
            <person name="Doyle S."/>
        </authorList>
    </citation>
    <scope>NUCLEOTIDE SEQUENCE [LARGE SCALE GENOMIC DNA]</scope>
    <source>
        <strain evidence="2 3">NCTC12121</strain>
    </source>
</reference>
<dbReference type="GO" id="GO:0005886">
    <property type="term" value="C:plasma membrane"/>
    <property type="evidence" value="ECO:0007669"/>
    <property type="project" value="TreeGrafter"/>
</dbReference>
<keyword evidence="1" id="KW-0812">Transmembrane</keyword>
<accession>A0A376DCE5</accession>
<evidence type="ECO:0000313" key="2">
    <source>
        <dbReference type="EMBL" id="STC86936.1"/>
    </source>
</evidence>
<dbReference type="STRING" id="93378.A9798_06110"/>
<dbReference type="AlphaFoldDB" id="A0A376DCE5"/>
<dbReference type="PANTHER" id="PTHR40106:SF1">
    <property type="entry name" value="INNER MEMBRANE PROTEIN RCLC"/>
    <property type="match status" value="1"/>
</dbReference>
<dbReference type="InterPro" id="IPR016865">
    <property type="entry name" value="RclC"/>
</dbReference>
<organism evidence="2 3">
    <name type="scientific">Edwardsiella hoshinae</name>
    <dbReference type="NCBI Taxonomy" id="93378"/>
    <lineage>
        <taxon>Bacteria</taxon>
        <taxon>Pseudomonadati</taxon>
        <taxon>Pseudomonadota</taxon>
        <taxon>Gammaproteobacteria</taxon>
        <taxon>Enterobacterales</taxon>
        <taxon>Hafniaceae</taxon>
        <taxon>Edwardsiella</taxon>
    </lineage>
</organism>
<dbReference type="GO" id="GO:1901530">
    <property type="term" value="P:response to hypochlorite"/>
    <property type="evidence" value="ECO:0007669"/>
    <property type="project" value="TreeGrafter"/>
</dbReference>
<dbReference type="PANTHER" id="PTHR40106">
    <property type="entry name" value="INNER MEMBRANE PROTEIN RCLC"/>
    <property type="match status" value="1"/>
</dbReference>
<feature type="transmembrane region" description="Helical" evidence="1">
    <location>
        <begin position="51"/>
        <end position="78"/>
    </location>
</feature>
<feature type="transmembrane region" description="Helical" evidence="1">
    <location>
        <begin position="85"/>
        <end position="105"/>
    </location>
</feature>
<evidence type="ECO:0000256" key="1">
    <source>
        <dbReference type="SAM" id="Phobius"/>
    </source>
</evidence>
<name>A0A376DCE5_9GAMM</name>
<feature type="transmembrane region" description="Helical" evidence="1">
    <location>
        <begin position="12"/>
        <end position="31"/>
    </location>
</feature>
<dbReference type="EMBL" id="UFXZ01000001">
    <property type="protein sequence ID" value="STC86936.1"/>
    <property type="molecule type" value="Genomic_DNA"/>
</dbReference>
<gene>
    <name evidence="2" type="primary">ykgB_1</name>
    <name evidence="2" type="ORF">NCTC12121_01311</name>
</gene>
<evidence type="ECO:0000313" key="3">
    <source>
        <dbReference type="Proteomes" id="UP000255248"/>
    </source>
</evidence>
<dbReference type="InterPro" id="IPR007339">
    <property type="entry name" value="RclC-like"/>
</dbReference>
<keyword evidence="1" id="KW-1133">Transmembrane helix</keyword>
<dbReference type="OrthoDB" id="1118972at2"/>
<dbReference type="Proteomes" id="UP000255248">
    <property type="component" value="Unassembled WGS sequence"/>
</dbReference>
<dbReference type="RefSeq" id="WP_024522352.1">
    <property type="nucleotide sequence ID" value="NZ_CP065626.1"/>
</dbReference>